<dbReference type="PROSITE" id="PS00894">
    <property type="entry name" value="HTH_DEOR_1"/>
    <property type="match status" value="1"/>
</dbReference>
<dbReference type="AlphaFoldDB" id="A0A1I0RVG5"/>
<reference evidence="7" key="1">
    <citation type="submission" date="2016-10" db="EMBL/GenBank/DDBJ databases">
        <authorList>
            <person name="Varghese N."/>
            <person name="Submissions S."/>
        </authorList>
    </citation>
    <scope>NUCLEOTIDE SEQUENCE [LARGE SCALE GENOMIC DNA]</scope>
    <source>
        <strain evidence="7">DSM 3695</strain>
    </source>
</reference>
<dbReference type="SMART" id="SM00420">
    <property type="entry name" value="HTH_DEOR"/>
    <property type="match status" value="1"/>
</dbReference>
<dbReference type="Pfam" id="PF00455">
    <property type="entry name" value="DeoRC"/>
    <property type="match status" value="1"/>
</dbReference>
<dbReference type="EMBL" id="FOJG01000001">
    <property type="protein sequence ID" value="SEW45517.1"/>
    <property type="molecule type" value="Genomic_DNA"/>
</dbReference>
<dbReference type="InterPro" id="IPR050313">
    <property type="entry name" value="Carb_Metab_HTH_regulators"/>
</dbReference>
<evidence type="ECO:0000259" key="5">
    <source>
        <dbReference type="PROSITE" id="PS51000"/>
    </source>
</evidence>
<gene>
    <name evidence="6" type="ORF">SAMN04488122_3476</name>
</gene>
<feature type="domain" description="HTH deoR-type" evidence="5">
    <location>
        <begin position="46"/>
        <end position="101"/>
    </location>
</feature>
<dbReference type="Proteomes" id="UP000199310">
    <property type="component" value="Unassembled WGS sequence"/>
</dbReference>
<dbReference type="PANTHER" id="PTHR30363">
    <property type="entry name" value="HTH-TYPE TRANSCRIPTIONAL REGULATOR SRLR-RELATED"/>
    <property type="match status" value="1"/>
</dbReference>
<evidence type="ECO:0000256" key="3">
    <source>
        <dbReference type="ARBA" id="ARBA00023125"/>
    </source>
</evidence>
<dbReference type="SUPFAM" id="SSF46785">
    <property type="entry name" value="Winged helix' DNA-binding domain"/>
    <property type="match status" value="1"/>
</dbReference>
<dbReference type="InterPro" id="IPR036388">
    <property type="entry name" value="WH-like_DNA-bd_sf"/>
</dbReference>
<protein>
    <submittedName>
        <fullName evidence="6">DNA-binding transcriptional regulator of sugar metabolism, DeoR/GlpR family</fullName>
    </submittedName>
</protein>
<evidence type="ECO:0000313" key="7">
    <source>
        <dbReference type="Proteomes" id="UP000199310"/>
    </source>
</evidence>
<dbReference type="InterPro" id="IPR014036">
    <property type="entry name" value="DeoR-like_C"/>
</dbReference>
<keyword evidence="1" id="KW-0678">Repressor</keyword>
<keyword evidence="7" id="KW-1185">Reference proteome</keyword>
<dbReference type="Gene3D" id="1.10.10.10">
    <property type="entry name" value="Winged helix-like DNA-binding domain superfamily/Winged helix DNA-binding domain"/>
    <property type="match status" value="1"/>
</dbReference>
<dbReference type="PROSITE" id="PS51000">
    <property type="entry name" value="HTH_DEOR_2"/>
    <property type="match status" value="1"/>
</dbReference>
<dbReference type="InterPro" id="IPR036390">
    <property type="entry name" value="WH_DNA-bd_sf"/>
</dbReference>
<evidence type="ECO:0000256" key="2">
    <source>
        <dbReference type="ARBA" id="ARBA00023015"/>
    </source>
</evidence>
<dbReference type="GO" id="GO:0003677">
    <property type="term" value="F:DNA binding"/>
    <property type="evidence" value="ECO:0007669"/>
    <property type="project" value="UniProtKB-KW"/>
</dbReference>
<sequence>MQICKLTHNLVRDFPHVTGLLIFKVVYDSRILCERLKQLYLLQMIREKRFKHIISSLKDTGTVTYSGMSADLEVSEDTIRRDIDYLHENGLLSKVRGGAISRDKTPLTFQDRADFQSTEKEVIAMKVQHLLKTGMSVFMDGGTTICAVAEYLPIDASLRIITNNMALVPLLARFRNIEVIVLGGKYDRITQTNTGAATCEEAAAFVVDLYLMGTCAISKEFGITSAIREDGAVKKAMLKGAKKVAVLSDSKKIGTNEPFIVCGLPEIKVLVTELPGDDPKLDDLRFNNLKII</sequence>
<dbReference type="PRINTS" id="PR00037">
    <property type="entry name" value="HTHLACR"/>
</dbReference>
<dbReference type="Pfam" id="PF08220">
    <property type="entry name" value="HTH_DeoR"/>
    <property type="match status" value="1"/>
</dbReference>
<dbReference type="PANTHER" id="PTHR30363:SF4">
    <property type="entry name" value="GLYCEROL-3-PHOSPHATE REGULON REPRESSOR"/>
    <property type="match status" value="1"/>
</dbReference>
<dbReference type="SMART" id="SM01134">
    <property type="entry name" value="DeoRC"/>
    <property type="match status" value="1"/>
</dbReference>
<accession>A0A1I0RVG5</accession>
<dbReference type="InterPro" id="IPR001034">
    <property type="entry name" value="DeoR_HTH"/>
</dbReference>
<dbReference type="SUPFAM" id="SSF100950">
    <property type="entry name" value="NagB/RpiA/CoA transferase-like"/>
    <property type="match status" value="1"/>
</dbReference>
<dbReference type="InterPro" id="IPR037171">
    <property type="entry name" value="NagB/RpiA_transferase-like"/>
</dbReference>
<dbReference type="InterPro" id="IPR018356">
    <property type="entry name" value="Tscrpt_reg_HTH_DeoR_CS"/>
</dbReference>
<name>A0A1I0RVG5_9BACT</name>
<proteinExistence type="predicted"/>
<evidence type="ECO:0000313" key="6">
    <source>
        <dbReference type="EMBL" id="SEW45517.1"/>
    </source>
</evidence>
<evidence type="ECO:0000256" key="4">
    <source>
        <dbReference type="ARBA" id="ARBA00023163"/>
    </source>
</evidence>
<dbReference type="GO" id="GO:0003700">
    <property type="term" value="F:DNA-binding transcription factor activity"/>
    <property type="evidence" value="ECO:0007669"/>
    <property type="project" value="InterPro"/>
</dbReference>
<evidence type="ECO:0000256" key="1">
    <source>
        <dbReference type="ARBA" id="ARBA00022491"/>
    </source>
</evidence>
<keyword evidence="4" id="KW-0804">Transcription</keyword>
<keyword evidence="2" id="KW-0805">Transcription regulation</keyword>
<dbReference type="STRING" id="29529.SAMN04488122_3476"/>
<organism evidence="6 7">
    <name type="scientific">Chitinophaga arvensicola</name>
    <dbReference type="NCBI Taxonomy" id="29529"/>
    <lineage>
        <taxon>Bacteria</taxon>
        <taxon>Pseudomonadati</taxon>
        <taxon>Bacteroidota</taxon>
        <taxon>Chitinophagia</taxon>
        <taxon>Chitinophagales</taxon>
        <taxon>Chitinophagaceae</taxon>
        <taxon>Chitinophaga</taxon>
    </lineage>
</organism>
<keyword evidence="3 6" id="KW-0238">DNA-binding</keyword>